<organism evidence="1 2">
    <name type="scientific">Naganishia friedmannii</name>
    <dbReference type="NCBI Taxonomy" id="89922"/>
    <lineage>
        <taxon>Eukaryota</taxon>
        <taxon>Fungi</taxon>
        <taxon>Dikarya</taxon>
        <taxon>Basidiomycota</taxon>
        <taxon>Agaricomycotina</taxon>
        <taxon>Tremellomycetes</taxon>
        <taxon>Filobasidiales</taxon>
        <taxon>Filobasidiaceae</taxon>
        <taxon>Naganishia</taxon>
    </lineage>
</organism>
<name>A0ACC2VVF6_9TREE</name>
<comment type="caution">
    <text evidence="1">The sequence shown here is derived from an EMBL/GenBank/DDBJ whole genome shotgun (WGS) entry which is preliminary data.</text>
</comment>
<evidence type="ECO:0000313" key="1">
    <source>
        <dbReference type="EMBL" id="KAJ9103085.1"/>
    </source>
</evidence>
<dbReference type="Proteomes" id="UP001227268">
    <property type="component" value="Unassembled WGS sequence"/>
</dbReference>
<gene>
    <name evidence="1" type="ORF">QFC21_002507</name>
</gene>
<accession>A0ACC2VVF6</accession>
<dbReference type="EMBL" id="JASBWT010000007">
    <property type="protein sequence ID" value="KAJ9103085.1"/>
    <property type="molecule type" value="Genomic_DNA"/>
</dbReference>
<proteinExistence type="predicted"/>
<protein>
    <submittedName>
        <fullName evidence="1">Uncharacterized protein</fullName>
    </submittedName>
</protein>
<evidence type="ECO:0000313" key="2">
    <source>
        <dbReference type="Proteomes" id="UP001227268"/>
    </source>
</evidence>
<sequence>MSEMLPIISTSSQRSAKAGSNGFPPATADDHYSQSVDEFCDRIYVLNDWVMSSWEADESPPGPQVTWSTSLSYLLRKAEKIKLLPDLTKSPQANEKGKNPAGSPMPAESLQEWNIRARETRQELNRLEDPKAFLASFPENSQVDVFILMLDLLCAFDQWDKATIGWRQSKPEYHGATVPSRRRSSTQLEEWAKTLEPWQKGLYTARVVRLGQTRPGDYEKCSATGLSKRSDTLDKQHESVNSRATRITYSAAATPISFNAAPSAASERWTGWGSKNSATPAATGDQSRAENKTGMLTLRSKASVKTNLDGTLSLNDQAK</sequence>
<keyword evidence="2" id="KW-1185">Reference proteome</keyword>
<reference evidence="1" key="1">
    <citation type="submission" date="2023-04" db="EMBL/GenBank/DDBJ databases">
        <title>Draft Genome sequencing of Naganishia species isolated from polar environments using Oxford Nanopore Technology.</title>
        <authorList>
            <person name="Leo P."/>
            <person name="Venkateswaran K."/>
        </authorList>
    </citation>
    <scope>NUCLEOTIDE SEQUENCE</scope>
    <source>
        <strain evidence="1">MNA-CCFEE 5423</strain>
    </source>
</reference>